<feature type="transmembrane region" description="Helical" evidence="1">
    <location>
        <begin position="101"/>
        <end position="120"/>
    </location>
</feature>
<evidence type="ECO:0000313" key="3">
    <source>
        <dbReference type="Proteomes" id="UP000239485"/>
    </source>
</evidence>
<gene>
    <name evidence="2" type="ORF">CLV92_1401</name>
</gene>
<feature type="transmembrane region" description="Helical" evidence="1">
    <location>
        <begin position="46"/>
        <end position="63"/>
    </location>
</feature>
<dbReference type="Proteomes" id="UP000239485">
    <property type="component" value="Unassembled WGS sequence"/>
</dbReference>
<dbReference type="EMBL" id="PTJD01000040">
    <property type="protein sequence ID" value="PPK89488.1"/>
    <property type="molecule type" value="Genomic_DNA"/>
</dbReference>
<sequence>MLGGEELDDSGTVTVGAMTVELGGTGPDVDDVPSVISSWRARPPRWGFHVLLLPPTLLLLWAVSGPIWSLLALATATAVLCCAALVWMVRVIVFVQKPPRWSWWFLLAPFVGVLVLSLVAHDVPFQKRWEFSRPAFEVAVRDLPPAPARVDEWVPLQTQGRVGAYRVSASRVLGGVIFTDQHVSGTVDTGFAYFPDGPRHDLETGWFESPQFHHLDGPWYVWTASW</sequence>
<comment type="caution">
    <text evidence="2">The sequence shown here is derived from an EMBL/GenBank/DDBJ whole genome shotgun (WGS) entry which is preliminary data.</text>
</comment>
<keyword evidence="1" id="KW-1133">Transmembrane helix</keyword>
<feature type="transmembrane region" description="Helical" evidence="1">
    <location>
        <begin position="70"/>
        <end position="95"/>
    </location>
</feature>
<evidence type="ECO:0000256" key="1">
    <source>
        <dbReference type="SAM" id="Phobius"/>
    </source>
</evidence>
<accession>A0A2S6IBS9</accession>
<protein>
    <submittedName>
        <fullName evidence="2">Uncharacterized protein</fullName>
    </submittedName>
</protein>
<evidence type="ECO:0000313" key="2">
    <source>
        <dbReference type="EMBL" id="PPK89488.1"/>
    </source>
</evidence>
<proteinExistence type="predicted"/>
<reference evidence="2 3" key="1">
    <citation type="submission" date="2018-02" db="EMBL/GenBank/DDBJ databases">
        <title>Genomic Encyclopedia of Archaeal and Bacterial Type Strains, Phase II (KMG-II): from individual species to whole genera.</title>
        <authorList>
            <person name="Goeker M."/>
        </authorList>
    </citation>
    <scope>NUCLEOTIDE SEQUENCE [LARGE SCALE GENOMIC DNA]</scope>
    <source>
        <strain evidence="2 3">DSM 22857</strain>
    </source>
</reference>
<dbReference type="AlphaFoldDB" id="A0A2S6IBS9"/>
<keyword evidence="3" id="KW-1185">Reference proteome</keyword>
<name>A0A2S6IBS9_9ACTN</name>
<keyword evidence="1" id="KW-0472">Membrane</keyword>
<organism evidence="2 3">
    <name type="scientific">Kineococcus xinjiangensis</name>
    <dbReference type="NCBI Taxonomy" id="512762"/>
    <lineage>
        <taxon>Bacteria</taxon>
        <taxon>Bacillati</taxon>
        <taxon>Actinomycetota</taxon>
        <taxon>Actinomycetes</taxon>
        <taxon>Kineosporiales</taxon>
        <taxon>Kineosporiaceae</taxon>
        <taxon>Kineococcus</taxon>
    </lineage>
</organism>
<keyword evidence="1" id="KW-0812">Transmembrane</keyword>